<evidence type="ECO:0000256" key="2">
    <source>
        <dbReference type="ARBA" id="ARBA00022679"/>
    </source>
</evidence>
<dbReference type="GO" id="GO:0046872">
    <property type="term" value="F:metal ion binding"/>
    <property type="evidence" value="ECO:0007669"/>
    <property type="project" value="UniProtKB-KW"/>
</dbReference>
<dbReference type="Proteomes" id="UP000445000">
    <property type="component" value="Unassembled WGS sequence"/>
</dbReference>
<dbReference type="SUPFAM" id="SSF56672">
    <property type="entry name" value="DNA/RNA polymerases"/>
    <property type="match status" value="1"/>
</dbReference>
<sequence length="435" mass="49197">MRVLLLLFVIYVFWQIFVRFWPKRATRDLSRLENADDDAADEEVLETVAVDGGPLKEHHRRLALRDARLLPKAKPRAHTWPPKPKPKVMSMDEATRLFAGTLRTKNRKLRDLRSDDDQLRRYDLPRWASEEDIANALGISVARMRYYSIHREKERVSHYVSFAIPKRSGGERIIMAPKRELKKLQRDLDRLLVSKLPVSEYAHGFRKGRSIASNASAHVGRKVVVKLDLKDFFPSLHVGRVRGLLIALGYSYPVAATLATLMTEAVRQPVQVGDEIFHTPVGGRHAVQGAPTSPGLANALTIALDRRLAGAARELGFTYTRYADDLTFSGDDAGKARQLIRTCQRIVHAEGFALNDAKTRVMTQRGAQLVTSVTVNREKGLSRRRRRLLRAELHRAQREGGDATLWRKLRGKLAFVSMLNARQADALAKNVRFPG</sequence>
<comment type="similarity">
    <text evidence="8">Belongs to the bacterial reverse transcriptase family.</text>
</comment>
<organism evidence="11 12">
    <name type="scientific">Steroidobacter agaridevorans</name>
    <dbReference type="NCBI Taxonomy" id="2695856"/>
    <lineage>
        <taxon>Bacteria</taxon>
        <taxon>Pseudomonadati</taxon>
        <taxon>Pseudomonadota</taxon>
        <taxon>Gammaproteobacteria</taxon>
        <taxon>Steroidobacterales</taxon>
        <taxon>Steroidobacteraceae</taxon>
        <taxon>Steroidobacter</taxon>
    </lineage>
</organism>
<keyword evidence="4" id="KW-0479">Metal-binding</keyword>
<keyword evidence="5" id="KW-0460">Magnesium</keyword>
<gene>
    <name evidence="11" type="ORF">GCM10011487_57670</name>
</gene>
<keyword evidence="2" id="KW-0808">Transferase</keyword>
<evidence type="ECO:0000256" key="1">
    <source>
        <dbReference type="ARBA" id="ARBA00012493"/>
    </source>
</evidence>
<evidence type="ECO:0000313" key="12">
    <source>
        <dbReference type="Proteomes" id="UP000445000"/>
    </source>
</evidence>
<dbReference type="InterPro" id="IPR051083">
    <property type="entry name" value="GrpII_Intron_Splice-Mob/Def"/>
</dbReference>
<evidence type="ECO:0000256" key="7">
    <source>
        <dbReference type="ARBA" id="ARBA00023118"/>
    </source>
</evidence>
<dbReference type="EC" id="2.7.7.49" evidence="1"/>
<comment type="caution">
    <text evidence="11">The sequence shown here is derived from an EMBL/GenBank/DDBJ whole genome shotgun (WGS) entry which is preliminary data.</text>
</comment>
<proteinExistence type="inferred from homology"/>
<dbReference type="GO" id="GO:0003723">
    <property type="term" value="F:RNA binding"/>
    <property type="evidence" value="ECO:0007669"/>
    <property type="project" value="InterPro"/>
</dbReference>
<name>A0A829YK88_9GAMM</name>
<dbReference type="Pfam" id="PF00078">
    <property type="entry name" value="RVT_1"/>
    <property type="match status" value="1"/>
</dbReference>
<reference evidence="12" key="1">
    <citation type="submission" date="2020-01" db="EMBL/GenBank/DDBJ databases">
        <title>'Steroidobacter agaridevorans' sp. nov., agar-degrading bacteria isolated from rhizosphere soils.</title>
        <authorList>
            <person name="Ikenaga M."/>
            <person name="Kataoka M."/>
            <person name="Murouchi A."/>
            <person name="Katsuragi S."/>
            <person name="Sakai M."/>
        </authorList>
    </citation>
    <scope>NUCLEOTIDE SEQUENCE [LARGE SCALE GENOMIC DNA]</scope>
    <source>
        <strain evidence="12">YU21-B</strain>
    </source>
</reference>
<keyword evidence="12" id="KW-1185">Reference proteome</keyword>
<evidence type="ECO:0000256" key="5">
    <source>
        <dbReference type="ARBA" id="ARBA00022842"/>
    </source>
</evidence>
<dbReference type="InterPro" id="IPR000477">
    <property type="entry name" value="RT_dom"/>
</dbReference>
<dbReference type="AlphaFoldDB" id="A0A829YK88"/>
<dbReference type="EMBL" id="BLJN01000007">
    <property type="protein sequence ID" value="GFE83767.1"/>
    <property type="molecule type" value="Genomic_DNA"/>
</dbReference>
<dbReference type="GO" id="GO:0003964">
    <property type="term" value="F:RNA-directed DNA polymerase activity"/>
    <property type="evidence" value="ECO:0007669"/>
    <property type="project" value="UniProtKB-KW"/>
</dbReference>
<evidence type="ECO:0000256" key="3">
    <source>
        <dbReference type="ARBA" id="ARBA00022695"/>
    </source>
</evidence>
<evidence type="ECO:0000256" key="8">
    <source>
        <dbReference type="ARBA" id="ARBA00034120"/>
    </source>
</evidence>
<evidence type="ECO:0000256" key="9">
    <source>
        <dbReference type="ARBA" id="ARBA00048173"/>
    </source>
</evidence>
<dbReference type="PROSITE" id="PS50878">
    <property type="entry name" value="RT_POL"/>
    <property type="match status" value="1"/>
</dbReference>
<feature type="domain" description="Reverse transcriptase" evidence="10">
    <location>
        <begin position="145"/>
        <end position="375"/>
    </location>
</feature>
<dbReference type="InterPro" id="IPR043502">
    <property type="entry name" value="DNA/RNA_pol_sf"/>
</dbReference>
<dbReference type="InterPro" id="IPR000123">
    <property type="entry name" value="Reverse_transcriptase_msDNA"/>
</dbReference>
<protein>
    <recommendedName>
        <fullName evidence="1">RNA-directed DNA polymerase</fullName>
        <ecNumber evidence="1">2.7.7.49</ecNumber>
    </recommendedName>
</protein>
<evidence type="ECO:0000313" key="11">
    <source>
        <dbReference type="EMBL" id="GFE83767.1"/>
    </source>
</evidence>
<dbReference type="RefSeq" id="WP_161815395.1">
    <property type="nucleotide sequence ID" value="NZ_BLJN01000007.1"/>
</dbReference>
<dbReference type="PANTHER" id="PTHR34047:SF7">
    <property type="entry name" value="RNA-DIRECTED DNA POLYMERASE"/>
    <property type="match status" value="1"/>
</dbReference>
<keyword evidence="6" id="KW-0695">RNA-directed DNA polymerase</keyword>
<keyword evidence="7" id="KW-0051">Antiviral defense</keyword>
<accession>A0A829YK88</accession>
<dbReference type="PRINTS" id="PR00866">
    <property type="entry name" value="RNADNAPOLMS"/>
</dbReference>
<keyword evidence="3" id="KW-0548">Nucleotidyltransferase</keyword>
<dbReference type="PANTHER" id="PTHR34047">
    <property type="entry name" value="NUCLEAR INTRON MATURASE 1, MITOCHONDRIAL-RELATED"/>
    <property type="match status" value="1"/>
</dbReference>
<evidence type="ECO:0000256" key="4">
    <source>
        <dbReference type="ARBA" id="ARBA00022723"/>
    </source>
</evidence>
<evidence type="ECO:0000256" key="6">
    <source>
        <dbReference type="ARBA" id="ARBA00022918"/>
    </source>
</evidence>
<dbReference type="GO" id="GO:0051607">
    <property type="term" value="P:defense response to virus"/>
    <property type="evidence" value="ECO:0007669"/>
    <property type="project" value="UniProtKB-KW"/>
</dbReference>
<comment type="catalytic activity">
    <reaction evidence="9">
        <text>DNA(n) + a 2'-deoxyribonucleoside 5'-triphosphate = DNA(n+1) + diphosphate</text>
        <dbReference type="Rhea" id="RHEA:22508"/>
        <dbReference type="Rhea" id="RHEA-COMP:17339"/>
        <dbReference type="Rhea" id="RHEA-COMP:17340"/>
        <dbReference type="ChEBI" id="CHEBI:33019"/>
        <dbReference type="ChEBI" id="CHEBI:61560"/>
        <dbReference type="ChEBI" id="CHEBI:173112"/>
        <dbReference type="EC" id="2.7.7.49"/>
    </reaction>
</comment>
<evidence type="ECO:0000259" key="10">
    <source>
        <dbReference type="PROSITE" id="PS50878"/>
    </source>
</evidence>
<dbReference type="CDD" id="cd03487">
    <property type="entry name" value="RT_Bac_retron_II"/>
    <property type="match status" value="1"/>
</dbReference>